<feature type="region of interest" description="Disordered" evidence="1">
    <location>
        <begin position="206"/>
        <end position="277"/>
    </location>
</feature>
<feature type="compositionally biased region" description="Basic residues" evidence="1">
    <location>
        <begin position="54"/>
        <end position="68"/>
    </location>
</feature>
<feature type="compositionally biased region" description="Low complexity" evidence="1">
    <location>
        <begin position="21"/>
        <end position="47"/>
    </location>
</feature>
<sequence>MTSSTFTAISPKPSTKSRPLSSTAATGDSSTTSSQDGSTKSSQHSSTPKNTSSTRRKRPCSFRGRILRKNLQYSNSKDDASSPDISKGEIVGCVIPASMSMPSSNAAGRGSTLPIGPPKMVDFRGKPRWYRQLMTEDYLTGRRLGAKWTDDLCVIKYAEQGEIANSCSTAVGCVDSKPSNFITTPQPPSTAKVSAATASAATSSTATTSAASSSAASSSAATSSAATSDSEDVEICAQETPAISQPEPAVEKPAEIEKCPSTKQPTRSPFPAEDSSACDSYPMEILPICDDYRVVLDDVPPFNEKAGLSGTCSWNDDNANYLCLNYCPPIEIDLTQDTGTDSTTSSCLPIEKTPEYIDLTELQELSEQDGWSETGTDSGIGDTCMMYDPPALSRPSAPPPLSRAPDAPPVLTAAVSQAPYTEYGGRVYRAPLVNVGYFTIGPVTSYR</sequence>
<protein>
    <submittedName>
        <fullName evidence="2">Uncharacterized protein</fullName>
    </submittedName>
</protein>
<feature type="compositionally biased region" description="Basic and acidic residues" evidence="1">
    <location>
        <begin position="249"/>
        <end position="260"/>
    </location>
</feature>
<gene>
    <name evidence="2" type="ORF">NP493_359g06006</name>
</gene>
<organism evidence="2 3">
    <name type="scientific">Ridgeia piscesae</name>
    <name type="common">Tubeworm</name>
    <dbReference type="NCBI Taxonomy" id="27915"/>
    <lineage>
        <taxon>Eukaryota</taxon>
        <taxon>Metazoa</taxon>
        <taxon>Spiralia</taxon>
        <taxon>Lophotrochozoa</taxon>
        <taxon>Annelida</taxon>
        <taxon>Polychaeta</taxon>
        <taxon>Sedentaria</taxon>
        <taxon>Canalipalpata</taxon>
        <taxon>Sabellida</taxon>
        <taxon>Siboglinidae</taxon>
        <taxon>Ridgeia</taxon>
    </lineage>
</organism>
<name>A0AAD9NTX7_RIDPI</name>
<comment type="caution">
    <text evidence="2">The sequence shown here is derived from an EMBL/GenBank/DDBJ whole genome shotgun (WGS) entry which is preliminary data.</text>
</comment>
<evidence type="ECO:0000313" key="2">
    <source>
        <dbReference type="EMBL" id="KAK2182260.1"/>
    </source>
</evidence>
<dbReference type="AlphaFoldDB" id="A0AAD9NTX7"/>
<feature type="compositionally biased region" description="Polar residues" evidence="1">
    <location>
        <begin position="1"/>
        <end position="20"/>
    </location>
</feature>
<reference evidence="2" key="1">
    <citation type="journal article" date="2023" name="Mol. Biol. Evol.">
        <title>Third-Generation Sequencing Reveals the Adaptive Role of the Epigenome in Three Deep-Sea Polychaetes.</title>
        <authorList>
            <person name="Perez M."/>
            <person name="Aroh O."/>
            <person name="Sun Y."/>
            <person name="Lan Y."/>
            <person name="Juniper S.K."/>
            <person name="Young C.R."/>
            <person name="Angers B."/>
            <person name="Qian P.Y."/>
        </authorList>
    </citation>
    <scope>NUCLEOTIDE SEQUENCE</scope>
    <source>
        <strain evidence="2">R07B-5</strain>
    </source>
</reference>
<dbReference type="Proteomes" id="UP001209878">
    <property type="component" value="Unassembled WGS sequence"/>
</dbReference>
<keyword evidence="3" id="KW-1185">Reference proteome</keyword>
<feature type="region of interest" description="Disordered" evidence="1">
    <location>
        <begin position="1"/>
        <end position="87"/>
    </location>
</feature>
<evidence type="ECO:0000313" key="3">
    <source>
        <dbReference type="Proteomes" id="UP001209878"/>
    </source>
</evidence>
<feature type="compositionally biased region" description="Low complexity" evidence="1">
    <location>
        <begin position="206"/>
        <end position="228"/>
    </location>
</feature>
<proteinExistence type="predicted"/>
<evidence type="ECO:0000256" key="1">
    <source>
        <dbReference type="SAM" id="MobiDB-lite"/>
    </source>
</evidence>
<dbReference type="EMBL" id="JAODUO010000360">
    <property type="protein sequence ID" value="KAK2182260.1"/>
    <property type="molecule type" value="Genomic_DNA"/>
</dbReference>
<accession>A0AAD9NTX7</accession>